<gene>
    <name evidence="2" type="ORF">EU555_13495</name>
</gene>
<dbReference type="SUPFAM" id="SSF55729">
    <property type="entry name" value="Acyl-CoA N-acyltransferases (Nat)"/>
    <property type="match status" value="1"/>
</dbReference>
<proteinExistence type="predicted"/>
<sequence>MGSTCAAPAASGAPRARPAPGRSCATRPDGARAMPLHIGAYEGDGSDLADLIGRSWRTAYAGKAWFPLWDRDYVAWRMMDPRILDRELMACAYDGDALIGCLIGEEARFAIRGRSVPGSLTSYLSIAPETRHRGLALRLLDHQKRLHRERGLALSLGVTSTRPGSLAKRFWDSAAARRPEDVAFLRPLRMWSAVVDPPGVAAAGLDRLERLAPWLAAPLAAAARAWPRPPARPFAAADLPACAAWTEGRMQGAACRMAWSPARLSLQLDHPASHTLVFEEGGRATGFVAAYLIDWLGAAPVRVGFIELEGGEGGTAAAARRLAAASRDLAARGAQMNVVIDGGTAPGAALLAAGFAPVDPHLVTVTLFPDPSLRLDARMPIHTAFT</sequence>
<dbReference type="GO" id="GO:0016740">
    <property type="term" value="F:transferase activity"/>
    <property type="evidence" value="ECO:0007669"/>
    <property type="project" value="UniProtKB-KW"/>
</dbReference>
<dbReference type="EMBL" id="SRLB01000009">
    <property type="protein sequence ID" value="TGD98923.1"/>
    <property type="molecule type" value="Genomic_DNA"/>
</dbReference>
<dbReference type="Pfam" id="PF13527">
    <property type="entry name" value="Acetyltransf_9"/>
    <property type="match status" value="1"/>
</dbReference>
<dbReference type="AlphaFoldDB" id="A0A4Z0NPR5"/>
<keyword evidence="3" id="KW-1185">Reference proteome</keyword>
<keyword evidence="2" id="KW-0808">Transferase</keyword>
<dbReference type="InterPro" id="IPR016181">
    <property type="entry name" value="Acyl_CoA_acyltransferase"/>
</dbReference>
<evidence type="ECO:0000313" key="3">
    <source>
        <dbReference type="Proteomes" id="UP000297535"/>
    </source>
</evidence>
<protein>
    <submittedName>
        <fullName evidence="2">GNAT family N-acetyltransferase</fullName>
    </submittedName>
</protein>
<organism evidence="2 3">
    <name type="scientific">Methylobacterium nonmethylotrophicum</name>
    <dbReference type="NCBI Taxonomy" id="1141884"/>
    <lineage>
        <taxon>Bacteria</taxon>
        <taxon>Pseudomonadati</taxon>
        <taxon>Pseudomonadota</taxon>
        <taxon>Alphaproteobacteria</taxon>
        <taxon>Hyphomicrobiales</taxon>
        <taxon>Methylobacteriaceae</taxon>
        <taxon>Methylobacterium</taxon>
    </lineage>
</organism>
<dbReference type="Proteomes" id="UP000297535">
    <property type="component" value="Unassembled WGS sequence"/>
</dbReference>
<dbReference type="OrthoDB" id="9805924at2"/>
<accession>A0A4Z0NPR5</accession>
<name>A0A4Z0NPR5_9HYPH</name>
<feature type="compositionally biased region" description="Low complexity" evidence="1">
    <location>
        <begin position="1"/>
        <end position="25"/>
    </location>
</feature>
<evidence type="ECO:0000313" key="2">
    <source>
        <dbReference type="EMBL" id="TGD98923.1"/>
    </source>
</evidence>
<evidence type="ECO:0000256" key="1">
    <source>
        <dbReference type="SAM" id="MobiDB-lite"/>
    </source>
</evidence>
<reference evidence="2 3" key="1">
    <citation type="submission" date="2019-04" db="EMBL/GenBank/DDBJ databases">
        <authorList>
            <person name="Feng G."/>
            <person name="Zhu H."/>
        </authorList>
    </citation>
    <scope>NUCLEOTIDE SEQUENCE [LARGE SCALE GENOMIC DNA]</scope>
    <source>
        <strain evidence="2 3">6HR-1</strain>
    </source>
</reference>
<dbReference type="Gene3D" id="3.40.630.30">
    <property type="match status" value="1"/>
</dbReference>
<feature type="region of interest" description="Disordered" evidence="1">
    <location>
        <begin position="1"/>
        <end position="28"/>
    </location>
</feature>
<comment type="caution">
    <text evidence="2">The sequence shown here is derived from an EMBL/GenBank/DDBJ whole genome shotgun (WGS) entry which is preliminary data.</text>
</comment>